<dbReference type="InterPro" id="IPR036865">
    <property type="entry name" value="CRAL-TRIO_dom_sf"/>
</dbReference>
<dbReference type="STRING" id="322104.A3GHY3"/>
<keyword evidence="4" id="KW-1185">Reference proteome</keyword>
<dbReference type="PROSITE" id="PS50018">
    <property type="entry name" value="RAS_GTPASE_ACTIV_2"/>
    <property type="match status" value="1"/>
</dbReference>
<comment type="caution">
    <text evidence="3">The sequence shown here is derived from an EMBL/GenBank/DDBJ whole genome shotgun (WGS) entry which is preliminary data.</text>
</comment>
<dbReference type="Gene3D" id="1.10.506.10">
    <property type="entry name" value="GTPase Activation - p120gap, domain 1"/>
    <property type="match status" value="1"/>
</dbReference>
<protein>
    <submittedName>
        <fullName evidence="3">Ras GTPase activating protein RasGAP/neurofibromin</fullName>
    </submittedName>
</protein>
<dbReference type="EMBL" id="AAVQ01000002">
    <property type="protein sequence ID" value="EAZ62896.2"/>
    <property type="molecule type" value="Genomic_DNA"/>
</dbReference>
<dbReference type="Gene3D" id="3.40.525.10">
    <property type="entry name" value="CRAL-TRIO lipid binding domain"/>
    <property type="match status" value="1"/>
</dbReference>
<dbReference type="SUPFAM" id="SSF48350">
    <property type="entry name" value="GTPase activation domain, GAP"/>
    <property type="match status" value="1"/>
</dbReference>
<dbReference type="GO" id="GO:0005096">
    <property type="term" value="F:GTPase activator activity"/>
    <property type="evidence" value="ECO:0007669"/>
    <property type="project" value="UniProtKB-KW"/>
</dbReference>
<evidence type="ECO:0000313" key="4">
    <source>
        <dbReference type="Proteomes" id="UP000002258"/>
    </source>
</evidence>
<dbReference type="InParanoid" id="A3GHY3"/>
<keyword evidence="1" id="KW-0343">GTPase activation</keyword>
<dbReference type="PANTHER" id="PTHR10194">
    <property type="entry name" value="RAS GTPASE-ACTIVATING PROTEINS"/>
    <property type="match status" value="1"/>
</dbReference>
<proteinExistence type="predicted"/>
<organism evidence="3 4">
    <name type="scientific">Scheffersomyces stipitis (strain ATCC 58785 / CBS 6054 / NBRC 10063 / NRRL Y-11545)</name>
    <name type="common">Yeast</name>
    <name type="synonym">Pichia stipitis</name>
    <dbReference type="NCBI Taxonomy" id="322104"/>
    <lineage>
        <taxon>Eukaryota</taxon>
        <taxon>Fungi</taxon>
        <taxon>Dikarya</taxon>
        <taxon>Ascomycota</taxon>
        <taxon>Saccharomycotina</taxon>
        <taxon>Pichiomycetes</taxon>
        <taxon>Debaryomycetaceae</taxon>
        <taxon>Scheffersomyces</taxon>
    </lineage>
</organism>
<dbReference type="InterPro" id="IPR011993">
    <property type="entry name" value="PH-like_dom_sf"/>
</dbReference>
<dbReference type="PANTHER" id="PTHR10194:SF60">
    <property type="entry name" value="RAS GTPASE-ACTIVATING PROTEIN RASKOL"/>
    <property type="match status" value="1"/>
</dbReference>
<gene>
    <name evidence="3" type="primary">IRA2</name>
    <name evidence="3" type="ORF">PICST_81186</name>
</gene>
<evidence type="ECO:0000259" key="2">
    <source>
        <dbReference type="PROSITE" id="PS50018"/>
    </source>
</evidence>
<accession>A3GHY3</accession>
<dbReference type="GO" id="GO:0007165">
    <property type="term" value="P:signal transduction"/>
    <property type="evidence" value="ECO:0007669"/>
    <property type="project" value="UniProtKB-ARBA"/>
</dbReference>
<dbReference type="Proteomes" id="UP000002258">
    <property type="component" value="Chromosome 1"/>
</dbReference>
<dbReference type="InterPro" id="IPR001936">
    <property type="entry name" value="RasGAP_dom"/>
</dbReference>
<dbReference type="PROSITE" id="PS00509">
    <property type="entry name" value="RAS_GTPASE_ACTIV_1"/>
    <property type="match status" value="1"/>
</dbReference>
<dbReference type="FunCoup" id="A3GHY3">
    <property type="interactions" value="169"/>
</dbReference>
<dbReference type="OrthoDB" id="28245at2759"/>
<sequence>MDTPHDCAFIETLTGRLQSLLPNRTGHSVAEVELNPQFIVTKSILLNIHTARADAISYIFRCFGSNLSAINDEANGTRVQDRDERSLGSTLVLCRVLSEILKNNWKREKTLMNIDHTDLVSNYSRFYYYDRPNPIDPDAVVPLLDIFISLLSPNVMRKVLLLMTQCRPLQTQHLRHHYQQHLRQSYLILRPAATTTIYTEDIDNQIEVVLRFLSSANPEEYYDYIYNKIFKYSVREEIIPFPVLQKYAPLVKFMFFSRENSSRIAEDITRAVPLIKSVAWKQAFILFLAYSIKDQTFSRTQDYDYIIRLDRPEMQQLVKNLFDFCSTIYEDSLTAIPCGPFTLTWLVILCLEDFVELDCGKPLNKLRIAFNKRLKFLVTILKDSSNLVNLESFDSLINMFHLAARLEHHKLLDHPVYAFSLKYLDTTHTYLIKYGSHHLNDFAQDEEFGLKYDYLLVNFYIAALMLKPDQYLNIIIQNYNSYRENLKEVKIIIKIIKGLSELENARPLFEKIMQKMALPLKSMIFGSIKLLRQYDLEKQQVSSSQSSAASLFSDIISIESGHFGNSAEIQFSKKTILDHYINEISPSTTSNLNNSEALQEELHTHTHSTNQFVQDSSSQSSTTLSRTRYRVASTIEEILADAFHVFIACPDLYFNDFPLMSSESLGSQNQDELLHTIVQFCQEIVVPLRYAFKTKSVIQEDSRLFDAACALSMRFVDEDTELVAKYTVLSTFANYTTSNYIIQSICEAGVSLSLTDPKFKSIFLFINKFLQRREAFNPIICSNKIILDPNTSSVFEYGGGVVHAIEKILLLSLCTHDIQFYNIAKVTMKWYCNEVKKQAHLYKNNGQDIDENLLSTFEQVINDDFVFTGFVSLHKRFRNILRDAKPTKSLYQVWLVIYNRWLEMLDNKTSLNDENLVFRHFTGFLVSTSGCFLSEKFSINDPDQKEKSAKYISEFFDKCISLLTSQDLVIRVVVKDVLSNESHSDVYHLISTKLMNVANQYSEKMVYNDEAVLYIEQALVIITTMISIRNDGAFLLVSFLPTICEFFLKFISMLDNVTDQLRLKLRFCKLGIVLETNRSNVGLQGAFKLRNFYAKASAEWLESSVFGDENGDDSVNTSSNVSVKSGKDSEIAYLKIDLAVQCSKCLSLQVEEIVLEVPDGTKDSEIRKYKDIAFGNYFSLFYKIIQKYAASNITSGKSRHKLNQISDHVLKSISNILQYDTDIGMQFVLPMGYHENKKIRSIFLNVFSNMLASRKNRKVKEDFSESLTSQITDLQDIFGAIAEVASSTEHNLLASSLFGIFSYTKKLDNLFKVLLYDEVNTVSRSTDIFRRNSVLTRLLSNYARDHGLDYLENTLKPVIEDIVNNEVIFEVEKVDQGDSVVFMKYFNKLVDSIVSSAESLPDSFKFICAEVYRCVQKKFEDAALIAVGSFVFLRFLCPAIISPEAFFGINVTNPKVKRTLMQLVKVLQNTANGSLGLLKWPGLSSEVNELNNAQKKIFEFLKHVATQKVNGYPFQPLETKPVAEMKYLCKFIYTYFTSIKTKYLTGKINGSLHHKVSSFRVFDKIVKELGHPKPSVQLQITSPFKNYDPNNSANNQYNDFMTKMSMNQVDRPTDYPVIHISIFGDGTPVVTVNFKYLKSVENDVYLLVYKLFETASQVWENKFYMVFDFTEFIFLPELGALYVSLVKTYAPEQLFKNCARIYYFNVPRSNYEGLTKSMKTLRMIGYEYGTRIYTYSQVDSPEIITKLCLDPDTLAISRDTKVTFNHAKLYDVATKEFLPISIRIGRKWIQICSEDRVIFKGELTVTDSFVPVDVYRLSDITKCEISRTTDHDDEFSIYLNYEHQVVLRSYERSEILRFLYFTTSRLPKQASFAEVDKDMEHGEHKMHWFGRLYNIVFQGLLCNDEDVRSSASILFGSLSTYFDIDFRIKSSHARSLAFPADSTSFVVSISTHLARGIPEMSYRFFKAFFDNYEKLPEENKLSSIIYISPWIDNVYDYICLENEENGPGRVAELVRQFCRISFLNKEHIAFLNDYIWKKLFSEPRLASTLVDEVVAFAIDNKNDGPDWSFIIAVISPSIEVCGEVVSRLITAVGKAKKKDSAIAAKSKLFEIRVLVKICASLFFNSYALARLYLPDIVFFCTLFIDNMYLDFGADLQKLVINIIQSFLHKPDLSDDEQQVVDETIDYFSSQRAKMLFGVTRDISNSGADASQLYNRASNFEVLCDYLNDFIGALGSAEDKTTWRATWCSYAIDVAFSKESTFQSRAILVVGILSKSGINDSTACRSLKLIANGDISTLDFTTSISIATARILDGLPATSILPPVLIWPQFCFGLMNCAAIYQPSIQCLVTAVVKIIEIGSDYVEKAFQQRVYLEPYISDFEKSHNYEITRENFGVHIFFTLTQGLRVSQFRHTSVHCLQKYFKVRYKHRDRTSISGFFIYNNAIAYLVFIYLSLSDAAFEEYLEEIGLDTDYVVVAENVRLPSILVDFLLMDTDAPRITLIHAAYFYDSKSVDNLFKTKFLHIFDYLFQQKADIGFMIYHIVKSTLEENFLNTTSLDVVDTIANIMNIVYTAPNYSVEVYKKQVRKVLEDNKVTVIGEDKTMRKVDDIDTEEGFEVAIGSDMRKLQMMLYRSACLFVEGSRLED</sequence>
<dbReference type="OMA" id="LPMGYHE"/>
<dbReference type="RefSeq" id="XP_001386919.2">
    <property type="nucleotide sequence ID" value="XM_001386882.1"/>
</dbReference>
<dbReference type="HOGENOM" id="CLU_000439_0_0_1"/>
<dbReference type="Pfam" id="PF00616">
    <property type="entry name" value="RasGAP"/>
    <property type="match status" value="2"/>
</dbReference>
<name>A3GHY3_PICST</name>
<reference evidence="3 4" key="1">
    <citation type="journal article" date="2007" name="Nat. Biotechnol.">
        <title>Genome sequence of the lignocellulose-bioconverting and xylose-fermenting yeast Pichia stipitis.</title>
        <authorList>
            <person name="Jeffries T.W."/>
            <person name="Grigoriev I.V."/>
            <person name="Grimwood J."/>
            <person name="Laplaza J.M."/>
            <person name="Aerts A."/>
            <person name="Salamov A."/>
            <person name="Schmutz J."/>
            <person name="Lindquist E."/>
            <person name="Dehal P."/>
            <person name="Shapiro H."/>
            <person name="Jin Y.S."/>
            <person name="Passoth V."/>
            <person name="Richardson P.M."/>
        </authorList>
    </citation>
    <scope>NUCLEOTIDE SEQUENCE [LARGE SCALE GENOMIC DNA]</scope>
    <source>
        <strain evidence="4">ATCC 58785 / CBS 6054 / NBRC 10063 / NRRL Y-11545</strain>
    </source>
</reference>
<dbReference type="eggNOG" id="KOG1826">
    <property type="taxonomic scope" value="Eukaryota"/>
</dbReference>
<dbReference type="InterPro" id="IPR039360">
    <property type="entry name" value="Ras_GTPase"/>
</dbReference>
<dbReference type="KEGG" id="pic:PICST_81186"/>
<dbReference type="Gene3D" id="2.30.29.30">
    <property type="entry name" value="Pleckstrin-homology domain (PH domain)/Phosphotyrosine-binding domain (PTB)"/>
    <property type="match status" value="1"/>
</dbReference>
<dbReference type="CDD" id="cd05392">
    <property type="entry name" value="RasGAP_Neurofibromin_like"/>
    <property type="match status" value="1"/>
</dbReference>
<feature type="domain" description="Ras-GAP" evidence="2">
    <location>
        <begin position="1289"/>
        <end position="1472"/>
    </location>
</feature>
<dbReference type="SMART" id="SM00323">
    <property type="entry name" value="RasGAP"/>
    <property type="match status" value="1"/>
</dbReference>
<dbReference type="InterPro" id="IPR023152">
    <property type="entry name" value="RasGAP_CS"/>
</dbReference>
<dbReference type="InterPro" id="IPR008936">
    <property type="entry name" value="Rho_GTPase_activation_prot"/>
</dbReference>
<evidence type="ECO:0000256" key="1">
    <source>
        <dbReference type="ARBA" id="ARBA00022468"/>
    </source>
</evidence>
<evidence type="ECO:0000313" key="3">
    <source>
        <dbReference type="EMBL" id="EAZ62896.2"/>
    </source>
</evidence>
<dbReference type="GeneID" id="4851882"/>